<dbReference type="InterPro" id="IPR017907">
    <property type="entry name" value="Znf_RING_CS"/>
</dbReference>
<feature type="domain" description="RING-type" evidence="6">
    <location>
        <begin position="15"/>
        <end position="55"/>
    </location>
</feature>
<dbReference type="PROSITE" id="PS50119">
    <property type="entry name" value="ZF_BBOX"/>
    <property type="match status" value="1"/>
</dbReference>
<keyword evidence="5" id="KW-0175">Coiled coil</keyword>
<dbReference type="FunCoup" id="A0A6J2WPH4">
    <property type="interactions" value="10"/>
</dbReference>
<dbReference type="InterPro" id="IPR001870">
    <property type="entry name" value="B30.2/SPRY"/>
</dbReference>
<dbReference type="InterPro" id="IPR043136">
    <property type="entry name" value="B30.2/SPRY_sf"/>
</dbReference>
<evidence type="ECO:0000256" key="1">
    <source>
        <dbReference type="ARBA" id="ARBA00022723"/>
    </source>
</evidence>
<proteinExistence type="predicted"/>
<dbReference type="InterPro" id="IPR006574">
    <property type="entry name" value="PRY"/>
</dbReference>
<evidence type="ECO:0000256" key="3">
    <source>
        <dbReference type="ARBA" id="ARBA00022833"/>
    </source>
</evidence>
<dbReference type="AlphaFoldDB" id="A0A6J2WPH4"/>
<sequence length="473" mass="54619">MAVSRPSLTEEDFSCSVCCDIFRDPVLLACSHSICKSCLHTFWEQRGALECPICRTVSQNPDPPLNIVLKNMCEAILEERSFRGSTESQGLCSVHGEDLTLFCTEDRKPVCVKCRDPKLHNHHSFRPVEEAAVDLKRELKMKLKPLQEKLRVYEEFEQTCDNTMEHAKIQVQNTEKQIKEEFEKLHQFLRDEEAARVAVLREEEEEKTQIMKKKIEEIRSEISSLADIIKSIEERTEAEDLSFLLSYKAIVERTQYPLRDPEMVSGSLINVAKHLGNLKFRVWEKMEEITEYTPVILDPNTAHPDLYLCESLSSVKFGEEGQQLPGNPERFDDYSSVLGSEGFDSGSHCWDIEVGDNTAWAVGVITESVYKHRENLSKFGLWYVGFYNGKYGKGYSPEILTLLRVNHRIQRIRVQLDWEKGKVVFTDSGHNTCLHIFKHNFTERVFPYFYNHCKLHPLKILPVKPSISVELHS</sequence>
<dbReference type="InterPro" id="IPR001841">
    <property type="entry name" value="Znf_RING"/>
</dbReference>
<dbReference type="Pfam" id="PF00622">
    <property type="entry name" value="SPRY"/>
    <property type="match status" value="1"/>
</dbReference>
<dbReference type="InterPro" id="IPR013083">
    <property type="entry name" value="Znf_RING/FYVE/PHD"/>
</dbReference>
<dbReference type="InterPro" id="IPR027370">
    <property type="entry name" value="Znf-RING_euk"/>
</dbReference>
<evidence type="ECO:0000313" key="10">
    <source>
        <dbReference type="RefSeq" id="XP_030646589.1"/>
    </source>
</evidence>
<dbReference type="PROSITE" id="PS00518">
    <property type="entry name" value="ZF_RING_1"/>
    <property type="match status" value="1"/>
</dbReference>
<feature type="domain" description="B30.2/SPRY" evidence="8">
    <location>
        <begin position="275"/>
        <end position="467"/>
    </location>
</feature>
<organism evidence="9 10">
    <name type="scientific">Chanos chanos</name>
    <name type="common">Milkfish</name>
    <name type="synonym">Mugil chanos</name>
    <dbReference type="NCBI Taxonomy" id="29144"/>
    <lineage>
        <taxon>Eukaryota</taxon>
        <taxon>Metazoa</taxon>
        <taxon>Chordata</taxon>
        <taxon>Craniata</taxon>
        <taxon>Vertebrata</taxon>
        <taxon>Euteleostomi</taxon>
        <taxon>Actinopterygii</taxon>
        <taxon>Neopterygii</taxon>
        <taxon>Teleostei</taxon>
        <taxon>Ostariophysi</taxon>
        <taxon>Gonorynchiformes</taxon>
        <taxon>Chanidae</taxon>
        <taxon>Chanos</taxon>
    </lineage>
</organism>
<protein>
    <submittedName>
        <fullName evidence="10">Nuclear factor 7, brain-like</fullName>
    </submittedName>
</protein>
<dbReference type="SMART" id="SM00449">
    <property type="entry name" value="SPRY"/>
    <property type="match status" value="1"/>
</dbReference>
<dbReference type="PANTHER" id="PTHR24103">
    <property type="entry name" value="E3 UBIQUITIN-PROTEIN LIGASE TRIM"/>
    <property type="match status" value="1"/>
</dbReference>
<dbReference type="SUPFAM" id="SSF57845">
    <property type="entry name" value="B-box zinc-binding domain"/>
    <property type="match status" value="1"/>
</dbReference>
<evidence type="ECO:0000259" key="7">
    <source>
        <dbReference type="PROSITE" id="PS50119"/>
    </source>
</evidence>
<evidence type="ECO:0000256" key="5">
    <source>
        <dbReference type="SAM" id="Coils"/>
    </source>
</evidence>
<dbReference type="InterPro" id="IPR003879">
    <property type="entry name" value="Butyrophylin_SPRY"/>
</dbReference>
<dbReference type="InterPro" id="IPR000315">
    <property type="entry name" value="Znf_B-box"/>
</dbReference>
<gene>
    <name evidence="10" type="primary">LOC115826821</name>
</gene>
<dbReference type="RefSeq" id="XP_030646589.1">
    <property type="nucleotide sequence ID" value="XM_030790729.1"/>
</dbReference>
<dbReference type="GeneID" id="115826821"/>
<keyword evidence="2 4" id="KW-0863">Zinc-finger</keyword>
<dbReference type="Proteomes" id="UP000504632">
    <property type="component" value="Chromosome 13"/>
</dbReference>
<dbReference type="Pfam" id="PF00643">
    <property type="entry name" value="zf-B_box"/>
    <property type="match status" value="1"/>
</dbReference>
<dbReference type="CDD" id="cd12893">
    <property type="entry name" value="SPRY_PRY_TRIM35"/>
    <property type="match status" value="1"/>
</dbReference>
<accession>A0A6J2WPH4</accession>
<keyword evidence="9" id="KW-1185">Reference proteome</keyword>
<dbReference type="PROSITE" id="PS50089">
    <property type="entry name" value="ZF_RING_2"/>
    <property type="match status" value="1"/>
</dbReference>
<evidence type="ECO:0000256" key="4">
    <source>
        <dbReference type="PROSITE-ProRule" id="PRU00024"/>
    </source>
</evidence>
<dbReference type="PRINTS" id="PR01407">
    <property type="entry name" value="BUTYPHLNCDUF"/>
</dbReference>
<dbReference type="Gene3D" id="2.60.120.920">
    <property type="match status" value="1"/>
</dbReference>
<dbReference type="InterPro" id="IPR013320">
    <property type="entry name" value="ConA-like_dom_sf"/>
</dbReference>
<reference evidence="10" key="1">
    <citation type="submission" date="2025-08" db="UniProtKB">
        <authorList>
            <consortium name="RefSeq"/>
        </authorList>
    </citation>
    <scope>IDENTIFICATION</scope>
</reference>
<dbReference type="SUPFAM" id="SSF49899">
    <property type="entry name" value="Concanavalin A-like lectins/glucanases"/>
    <property type="match status" value="1"/>
</dbReference>
<feature type="domain" description="B box-type" evidence="7">
    <location>
        <begin position="87"/>
        <end position="128"/>
    </location>
</feature>
<dbReference type="InParanoid" id="A0A6J2WPH4"/>
<dbReference type="OrthoDB" id="6105938at2759"/>
<keyword evidence="3" id="KW-0862">Zinc</keyword>
<dbReference type="PROSITE" id="PS50188">
    <property type="entry name" value="B302_SPRY"/>
    <property type="match status" value="1"/>
</dbReference>
<dbReference type="SUPFAM" id="SSF57850">
    <property type="entry name" value="RING/U-box"/>
    <property type="match status" value="1"/>
</dbReference>
<evidence type="ECO:0000259" key="8">
    <source>
        <dbReference type="PROSITE" id="PS50188"/>
    </source>
</evidence>
<dbReference type="SMART" id="SM00589">
    <property type="entry name" value="PRY"/>
    <property type="match status" value="1"/>
</dbReference>
<dbReference type="InterPro" id="IPR050143">
    <property type="entry name" value="TRIM/RBCC"/>
</dbReference>
<dbReference type="InterPro" id="IPR003877">
    <property type="entry name" value="SPRY_dom"/>
</dbReference>
<feature type="coiled-coil region" evidence="5">
    <location>
        <begin position="164"/>
        <end position="235"/>
    </location>
</feature>
<dbReference type="Pfam" id="PF13765">
    <property type="entry name" value="PRY"/>
    <property type="match status" value="1"/>
</dbReference>
<evidence type="ECO:0000259" key="6">
    <source>
        <dbReference type="PROSITE" id="PS50089"/>
    </source>
</evidence>
<dbReference type="Gene3D" id="3.30.40.10">
    <property type="entry name" value="Zinc/RING finger domain, C3HC4 (zinc finger)"/>
    <property type="match status" value="1"/>
</dbReference>
<dbReference type="GO" id="GO:0008270">
    <property type="term" value="F:zinc ion binding"/>
    <property type="evidence" value="ECO:0007669"/>
    <property type="project" value="UniProtKB-KW"/>
</dbReference>
<evidence type="ECO:0000313" key="9">
    <source>
        <dbReference type="Proteomes" id="UP000504632"/>
    </source>
</evidence>
<name>A0A6J2WPH4_CHACN</name>
<keyword evidence="1" id="KW-0479">Metal-binding</keyword>
<dbReference type="SMART" id="SM00336">
    <property type="entry name" value="BBOX"/>
    <property type="match status" value="1"/>
</dbReference>
<evidence type="ECO:0000256" key="2">
    <source>
        <dbReference type="ARBA" id="ARBA00022771"/>
    </source>
</evidence>
<dbReference type="Gene3D" id="3.30.160.60">
    <property type="entry name" value="Classic Zinc Finger"/>
    <property type="match status" value="1"/>
</dbReference>
<dbReference type="Pfam" id="PF13445">
    <property type="entry name" value="zf-RING_UBOX"/>
    <property type="match status" value="1"/>
</dbReference>
<dbReference type="SMART" id="SM00184">
    <property type="entry name" value="RING"/>
    <property type="match status" value="1"/>
</dbReference>